<name>A0A2T2YK78_9BACT</name>
<gene>
    <name evidence="1" type="ORF">AHMF7605_21590</name>
</gene>
<dbReference type="AlphaFoldDB" id="A0A2T2YK78"/>
<reference evidence="1 2" key="1">
    <citation type="submission" date="2018-03" db="EMBL/GenBank/DDBJ databases">
        <title>Adhaeribacter sp. HMF7605 Genome sequencing and assembly.</title>
        <authorList>
            <person name="Kang H."/>
            <person name="Kang J."/>
            <person name="Cha I."/>
            <person name="Kim H."/>
            <person name="Joh K."/>
        </authorList>
    </citation>
    <scope>NUCLEOTIDE SEQUENCE [LARGE SCALE GENOMIC DNA]</scope>
    <source>
        <strain evidence="1 2">HMF7605</strain>
    </source>
</reference>
<dbReference type="RefSeq" id="WP_106932090.1">
    <property type="nucleotide sequence ID" value="NZ_PYFT01000001.1"/>
</dbReference>
<evidence type="ECO:0000313" key="1">
    <source>
        <dbReference type="EMBL" id="PSR55908.1"/>
    </source>
</evidence>
<dbReference type="EMBL" id="PYFT01000001">
    <property type="protein sequence ID" value="PSR55908.1"/>
    <property type="molecule type" value="Genomic_DNA"/>
</dbReference>
<comment type="caution">
    <text evidence="1">The sequence shown here is derived from an EMBL/GenBank/DDBJ whole genome shotgun (WGS) entry which is preliminary data.</text>
</comment>
<proteinExistence type="predicted"/>
<evidence type="ECO:0008006" key="3">
    <source>
        <dbReference type="Google" id="ProtNLM"/>
    </source>
</evidence>
<keyword evidence="2" id="KW-1185">Reference proteome</keyword>
<organism evidence="1 2">
    <name type="scientific">Adhaeribacter arboris</name>
    <dbReference type="NCBI Taxonomy" id="2072846"/>
    <lineage>
        <taxon>Bacteria</taxon>
        <taxon>Pseudomonadati</taxon>
        <taxon>Bacteroidota</taxon>
        <taxon>Cytophagia</taxon>
        <taxon>Cytophagales</taxon>
        <taxon>Hymenobacteraceae</taxon>
        <taxon>Adhaeribacter</taxon>
    </lineage>
</organism>
<sequence length="263" mass="30538">MVSNPQAEPTACRIVKLYNQKDTTSYTTYQYDSQNRLTLQTTYGQGKVKSTYAYSFNALGQMEKFTVKQKATYFYGQQELTENIVDVFTFERNTLGLITKFFKTRPIPTTGLFTDGKLEGTCEYDREGNRTRITSTYNTNMAVYNAVREYTYLNGNCMKEVIHQPGLPDIKTEYEYYLDKEEKLRDFYQTYARKYLMGPTANKNMLKKETKYDGKGQAAATLLITYEFNELGYALKNIMDYNFQNPDGVEADIFTNIAEYECQ</sequence>
<accession>A0A2T2YK78</accession>
<evidence type="ECO:0000313" key="2">
    <source>
        <dbReference type="Proteomes" id="UP000240357"/>
    </source>
</evidence>
<dbReference type="Proteomes" id="UP000240357">
    <property type="component" value="Unassembled WGS sequence"/>
</dbReference>
<protein>
    <recommendedName>
        <fullName evidence="3">DUF4595 domain-containing protein</fullName>
    </recommendedName>
</protein>